<dbReference type="GO" id="GO:0005829">
    <property type="term" value="C:cytosol"/>
    <property type="evidence" value="ECO:0007669"/>
    <property type="project" value="TreeGrafter"/>
</dbReference>
<name>A0A841TEQ7_9BACL</name>
<organism evidence="5 6">
    <name type="scientific">Cohnella lubricantis</name>
    <dbReference type="NCBI Taxonomy" id="2163172"/>
    <lineage>
        <taxon>Bacteria</taxon>
        <taxon>Bacillati</taxon>
        <taxon>Bacillota</taxon>
        <taxon>Bacilli</taxon>
        <taxon>Bacillales</taxon>
        <taxon>Paenibacillaceae</taxon>
        <taxon>Cohnella</taxon>
    </lineage>
</organism>
<comment type="similarity">
    <text evidence="1 3">Belongs to the thiolase-like superfamily. Beta-ketoacyl-ACP synthases family.</text>
</comment>
<dbReference type="Pfam" id="PF00109">
    <property type="entry name" value="ketoacyl-synt"/>
    <property type="match status" value="1"/>
</dbReference>
<evidence type="ECO:0000313" key="5">
    <source>
        <dbReference type="EMBL" id="MBB6677467.1"/>
    </source>
</evidence>
<feature type="domain" description="Ketosynthase family 3 (KS3)" evidence="4">
    <location>
        <begin position="1"/>
        <end position="397"/>
    </location>
</feature>
<dbReference type="RefSeq" id="WP_185178747.1">
    <property type="nucleotide sequence ID" value="NZ_CBCSEP010000005.1"/>
</dbReference>
<dbReference type="InterPro" id="IPR000794">
    <property type="entry name" value="Beta-ketoacyl_synthase"/>
</dbReference>
<protein>
    <submittedName>
        <fullName evidence="5">Beta-ketoacyl-[acyl-carrier-protein] synthase family protein</fullName>
    </submittedName>
</protein>
<dbReference type="SMART" id="SM00825">
    <property type="entry name" value="PKS_KS"/>
    <property type="match status" value="1"/>
</dbReference>
<proteinExistence type="inferred from homology"/>
<dbReference type="AlphaFoldDB" id="A0A841TEQ7"/>
<dbReference type="InterPro" id="IPR020841">
    <property type="entry name" value="PKS_Beta-ketoAc_synthase_dom"/>
</dbReference>
<dbReference type="InterPro" id="IPR016039">
    <property type="entry name" value="Thiolase-like"/>
</dbReference>
<dbReference type="CDD" id="cd00834">
    <property type="entry name" value="KAS_I_II"/>
    <property type="match status" value="1"/>
</dbReference>
<evidence type="ECO:0000259" key="4">
    <source>
        <dbReference type="PROSITE" id="PS52004"/>
    </source>
</evidence>
<reference evidence="5 6" key="1">
    <citation type="submission" date="2020-08" db="EMBL/GenBank/DDBJ databases">
        <title>Cohnella phylogeny.</title>
        <authorList>
            <person name="Dunlap C."/>
        </authorList>
    </citation>
    <scope>NUCLEOTIDE SEQUENCE [LARGE SCALE GENOMIC DNA]</scope>
    <source>
        <strain evidence="5 6">DSM 103658</strain>
    </source>
</reference>
<dbReference type="Gene3D" id="3.40.47.10">
    <property type="match status" value="1"/>
</dbReference>
<keyword evidence="2 3" id="KW-0808">Transferase</keyword>
<dbReference type="Proteomes" id="UP000574133">
    <property type="component" value="Unassembled WGS sequence"/>
</dbReference>
<dbReference type="EMBL" id="JACJVN010000033">
    <property type="protein sequence ID" value="MBB6677467.1"/>
    <property type="molecule type" value="Genomic_DNA"/>
</dbReference>
<dbReference type="GO" id="GO:0004315">
    <property type="term" value="F:3-oxoacyl-[acyl-carrier-protein] synthase activity"/>
    <property type="evidence" value="ECO:0007669"/>
    <property type="project" value="TreeGrafter"/>
</dbReference>
<dbReference type="InterPro" id="IPR014030">
    <property type="entry name" value="Ketoacyl_synth_N"/>
</dbReference>
<dbReference type="Pfam" id="PF02801">
    <property type="entry name" value="Ketoacyl-synt_C"/>
    <property type="match status" value="1"/>
</dbReference>
<dbReference type="PROSITE" id="PS52004">
    <property type="entry name" value="KS3_2"/>
    <property type="match status" value="1"/>
</dbReference>
<dbReference type="SUPFAM" id="SSF53901">
    <property type="entry name" value="Thiolase-like"/>
    <property type="match status" value="2"/>
</dbReference>
<dbReference type="GO" id="GO:0006633">
    <property type="term" value="P:fatty acid biosynthetic process"/>
    <property type="evidence" value="ECO:0007669"/>
    <property type="project" value="TreeGrafter"/>
</dbReference>
<dbReference type="PANTHER" id="PTHR11712">
    <property type="entry name" value="POLYKETIDE SYNTHASE-RELATED"/>
    <property type="match status" value="1"/>
</dbReference>
<dbReference type="InterPro" id="IPR014031">
    <property type="entry name" value="Ketoacyl_synth_C"/>
</dbReference>
<dbReference type="PANTHER" id="PTHR11712:SF336">
    <property type="entry name" value="3-OXOACYL-[ACYL-CARRIER-PROTEIN] SYNTHASE, MITOCHONDRIAL"/>
    <property type="match status" value="1"/>
</dbReference>
<accession>A0A841TEQ7</accession>
<evidence type="ECO:0000256" key="3">
    <source>
        <dbReference type="RuleBase" id="RU003694"/>
    </source>
</evidence>
<evidence type="ECO:0000256" key="1">
    <source>
        <dbReference type="ARBA" id="ARBA00008467"/>
    </source>
</evidence>
<evidence type="ECO:0000256" key="2">
    <source>
        <dbReference type="ARBA" id="ARBA00022679"/>
    </source>
</evidence>
<keyword evidence="6" id="KW-1185">Reference proteome</keyword>
<comment type="caution">
    <text evidence="5">The sequence shown here is derived from an EMBL/GenBank/DDBJ whole genome shotgun (WGS) entry which is preliminary data.</text>
</comment>
<evidence type="ECO:0000313" key="6">
    <source>
        <dbReference type="Proteomes" id="UP000574133"/>
    </source>
</evidence>
<gene>
    <name evidence="5" type="ORF">H4Q31_09035</name>
</gene>
<sequence>MVKKDAHERVVVTGLGAVTPISSSIDELTRGLLQGTKGFGPVARFDASQYAIDCAAEIREPEGAKSLEGSRPSRLIQYAADEAIEDSGLSGSLLRKRTGMVLGTGLGSDEINTAMWQESTGREQDLAAVIGSMASCGGRAVVDRYRLTGPSLTVVTACAAGTNAAGLGFDLIVRGRADRVIVGGLDTLTQLTYGGFSSIGALAEQCLPFSTERSGTVLGENAAVLVLERMDLAMQRNARIYAEVLGYGLSNDAYHMTAPRSDGQGAKLSMLRCLAHANLAPEQVDYINAHGTGTVLNDEMELLALQEVFGDHFPRLYISSTKSQIGHGLSSAGGIELIASVLGLYHGFLPPTAHDRETMRANPRQFVQGQALLAQAEVAVSNSFAFGGHCASIAIKRWERD</sequence>